<keyword evidence="3" id="KW-1185">Reference proteome</keyword>
<name>A0ABY4CGX3_9BACT</name>
<evidence type="ECO:0000313" key="2">
    <source>
        <dbReference type="EMBL" id="UOF02926.1"/>
    </source>
</evidence>
<reference evidence="2" key="1">
    <citation type="submission" date="2022-03" db="EMBL/GenBank/DDBJ databases">
        <title>Genome Identification and Characterization of new species Bdellovibrio reynosense LBG001 sp. nov. from a Mexico soil sample.</title>
        <authorList>
            <person name="Camilli A."/>
            <person name="Ajao Y."/>
            <person name="Guo X."/>
        </authorList>
    </citation>
    <scope>NUCLEOTIDE SEQUENCE</scope>
    <source>
        <strain evidence="2">LBG001</strain>
    </source>
</reference>
<dbReference type="InterPro" id="IPR050266">
    <property type="entry name" value="AB_hydrolase_sf"/>
</dbReference>
<organism evidence="2 3">
    <name type="scientific">Bdellovibrio reynosensis</name>
    <dbReference type="NCBI Taxonomy" id="2835041"/>
    <lineage>
        <taxon>Bacteria</taxon>
        <taxon>Pseudomonadati</taxon>
        <taxon>Bdellovibrionota</taxon>
        <taxon>Bdellovibrionia</taxon>
        <taxon>Bdellovibrionales</taxon>
        <taxon>Pseudobdellovibrionaceae</taxon>
        <taxon>Bdellovibrio</taxon>
    </lineage>
</organism>
<protein>
    <submittedName>
        <fullName evidence="2">Alpha/beta hydrolase</fullName>
    </submittedName>
</protein>
<evidence type="ECO:0000259" key="1">
    <source>
        <dbReference type="Pfam" id="PF00561"/>
    </source>
</evidence>
<dbReference type="PANTHER" id="PTHR43798">
    <property type="entry name" value="MONOACYLGLYCEROL LIPASE"/>
    <property type="match status" value="1"/>
</dbReference>
<feature type="domain" description="AB hydrolase-1" evidence="1">
    <location>
        <begin position="78"/>
        <end position="181"/>
    </location>
</feature>
<dbReference type="InterPro" id="IPR029058">
    <property type="entry name" value="AB_hydrolase_fold"/>
</dbReference>
<dbReference type="RefSeq" id="WP_243540745.1">
    <property type="nucleotide sequence ID" value="NZ_CP093442.1"/>
</dbReference>
<accession>A0ABY4CGX3</accession>
<dbReference type="Proteomes" id="UP000830116">
    <property type="component" value="Chromosome"/>
</dbReference>
<dbReference type="PRINTS" id="PR00111">
    <property type="entry name" value="ABHYDROLASE"/>
</dbReference>
<dbReference type="InterPro" id="IPR000073">
    <property type="entry name" value="AB_hydrolase_1"/>
</dbReference>
<keyword evidence="2" id="KW-0378">Hydrolase</keyword>
<proteinExistence type="predicted"/>
<sequence>MKNTLIAFFLICGGCTTATKPSTKTEVTKIPRAFDAELSNYKYPFPVSYFSLHSQKQNLKMAYMDIPAGKDNDNQDKVIVLFHGKNFPGAYFEQVILGLNQEGYRVIVPDQIGFGKSSKPHHYQYSFQTLAQNTHELLKTLKVEKFTLLGHSMGGMLASRYTLMYPDQIKKLILVNPIGLEDWKTMTGYRNIDEAFKSELASTPEKLKQYQLDSYYDGKWKPEYDKWLEIPKGWLADPDYPVIAWNAALTSDMIYTQPVVYEFKNIKAPTVLIVGQRDRTAIGKAWAPPDIKEKMGNYPALGKQVTKMFPKAKLVELPKLGHMPFIEDFEQFWTALTKNL</sequence>
<gene>
    <name evidence="2" type="ORF">MNR06_08160</name>
</gene>
<dbReference type="InterPro" id="IPR000639">
    <property type="entry name" value="Epox_hydrolase-like"/>
</dbReference>
<evidence type="ECO:0000313" key="3">
    <source>
        <dbReference type="Proteomes" id="UP000830116"/>
    </source>
</evidence>
<dbReference type="Gene3D" id="3.40.50.1820">
    <property type="entry name" value="alpha/beta hydrolase"/>
    <property type="match status" value="1"/>
</dbReference>
<dbReference type="Pfam" id="PF00561">
    <property type="entry name" value="Abhydrolase_1"/>
    <property type="match status" value="1"/>
</dbReference>
<dbReference type="SUPFAM" id="SSF53474">
    <property type="entry name" value="alpha/beta-Hydrolases"/>
    <property type="match status" value="1"/>
</dbReference>
<dbReference type="PRINTS" id="PR00412">
    <property type="entry name" value="EPOXHYDRLASE"/>
</dbReference>
<dbReference type="GO" id="GO:0016787">
    <property type="term" value="F:hydrolase activity"/>
    <property type="evidence" value="ECO:0007669"/>
    <property type="project" value="UniProtKB-KW"/>
</dbReference>
<dbReference type="EMBL" id="CP093442">
    <property type="protein sequence ID" value="UOF02926.1"/>
    <property type="molecule type" value="Genomic_DNA"/>
</dbReference>
<dbReference type="PANTHER" id="PTHR43798:SF33">
    <property type="entry name" value="HYDROLASE, PUTATIVE (AFU_ORTHOLOGUE AFUA_2G14860)-RELATED"/>
    <property type="match status" value="1"/>
</dbReference>